<sequence length="67" mass="7350">MKAIIVLGLIVAAWCAVAVVIFATCEAPKSAIGAACASVVITFASLRLSRRLREREEDRMFYTHPRV</sequence>
<keyword evidence="1" id="KW-0812">Transmembrane</keyword>
<comment type="caution">
    <text evidence="2">The sequence shown here is derived from an EMBL/GenBank/DDBJ whole genome shotgun (WGS) entry which is preliminary data.</text>
</comment>
<accession>A0ABT3GDB6</accession>
<feature type="transmembrane region" description="Helical" evidence="1">
    <location>
        <begin position="32"/>
        <end position="49"/>
    </location>
</feature>
<reference evidence="2 3" key="1">
    <citation type="submission" date="2022-10" db="EMBL/GenBank/DDBJ databases">
        <title>Luteolibacter arcticus strain CCTCC AB 2014275, whole genome shotgun sequencing project.</title>
        <authorList>
            <person name="Zhao G."/>
            <person name="Shen L."/>
        </authorList>
    </citation>
    <scope>NUCLEOTIDE SEQUENCE [LARGE SCALE GENOMIC DNA]</scope>
    <source>
        <strain evidence="2 3">CCTCC AB 2014275</strain>
    </source>
</reference>
<protein>
    <submittedName>
        <fullName evidence="2">Uncharacterized protein</fullName>
    </submittedName>
</protein>
<keyword evidence="3" id="KW-1185">Reference proteome</keyword>
<gene>
    <name evidence="2" type="ORF">OKA05_01925</name>
</gene>
<keyword evidence="1" id="KW-0472">Membrane</keyword>
<evidence type="ECO:0000313" key="3">
    <source>
        <dbReference type="Proteomes" id="UP001320876"/>
    </source>
</evidence>
<dbReference type="Proteomes" id="UP001320876">
    <property type="component" value="Unassembled WGS sequence"/>
</dbReference>
<evidence type="ECO:0000313" key="2">
    <source>
        <dbReference type="EMBL" id="MCW1921290.1"/>
    </source>
</evidence>
<dbReference type="EMBL" id="JAPDDT010000001">
    <property type="protein sequence ID" value="MCW1921290.1"/>
    <property type="molecule type" value="Genomic_DNA"/>
</dbReference>
<dbReference type="RefSeq" id="WP_264485399.1">
    <property type="nucleotide sequence ID" value="NZ_JAPDDT010000001.1"/>
</dbReference>
<name>A0ABT3GDB6_9BACT</name>
<keyword evidence="1" id="KW-1133">Transmembrane helix</keyword>
<organism evidence="2 3">
    <name type="scientific">Luteolibacter arcticus</name>
    <dbReference type="NCBI Taxonomy" id="1581411"/>
    <lineage>
        <taxon>Bacteria</taxon>
        <taxon>Pseudomonadati</taxon>
        <taxon>Verrucomicrobiota</taxon>
        <taxon>Verrucomicrobiia</taxon>
        <taxon>Verrucomicrobiales</taxon>
        <taxon>Verrucomicrobiaceae</taxon>
        <taxon>Luteolibacter</taxon>
    </lineage>
</organism>
<proteinExistence type="predicted"/>
<evidence type="ECO:0000256" key="1">
    <source>
        <dbReference type="SAM" id="Phobius"/>
    </source>
</evidence>